<evidence type="ECO:0000256" key="3">
    <source>
        <dbReference type="ARBA" id="ARBA00022737"/>
    </source>
</evidence>
<dbReference type="InterPro" id="IPR008930">
    <property type="entry name" value="Terpenoid_cyclase/PrenylTrfase"/>
</dbReference>
<dbReference type="InterPro" id="IPR008949">
    <property type="entry name" value="Isoprenoid_synthase_dom_sf"/>
</dbReference>
<keyword evidence="3" id="KW-0677">Repeat</keyword>
<dbReference type="PANTHER" id="PTHR11764:SF20">
    <property type="entry name" value="LANOSTEROL SYNTHASE"/>
    <property type="match status" value="1"/>
</dbReference>
<accession>A0A966FY09</accession>
<dbReference type="Pfam" id="PF13243">
    <property type="entry name" value="SQHop_cyclase_C"/>
    <property type="match status" value="1"/>
</dbReference>
<dbReference type="SUPFAM" id="SSF48239">
    <property type="entry name" value="Terpenoid cyclases/Protein prenyltransferases"/>
    <property type="match status" value="1"/>
</dbReference>
<comment type="caution">
    <text evidence="5">The sequence shown here is derived from an EMBL/GenBank/DDBJ whole genome shotgun (WGS) entry which is preliminary data.</text>
</comment>
<evidence type="ECO:0000256" key="2">
    <source>
        <dbReference type="ARBA" id="ARBA00009755"/>
    </source>
</evidence>
<dbReference type="GO" id="GO:0016104">
    <property type="term" value="P:triterpenoid biosynthetic process"/>
    <property type="evidence" value="ECO:0007669"/>
    <property type="project" value="InterPro"/>
</dbReference>
<dbReference type="GO" id="GO:0016866">
    <property type="term" value="F:intramolecular transferase activity"/>
    <property type="evidence" value="ECO:0007669"/>
    <property type="project" value="InterPro"/>
</dbReference>
<dbReference type="Gene3D" id="1.50.10.20">
    <property type="match status" value="1"/>
</dbReference>
<evidence type="ECO:0000313" key="5">
    <source>
        <dbReference type="EMBL" id="NCS56235.1"/>
    </source>
</evidence>
<evidence type="ECO:0000313" key="6">
    <source>
        <dbReference type="Proteomes" id="UP000799330"/>
    </source>
</evidence>
<evidence type="ECO:0000256" key="1">
    <source>
        <dbReference type="ARBA" id="ARBA00004999"/>
    </source>
</evidence>
<dbReference type="Proteomes" id="UP000799330">
    <property type="component" value="Unassembled WGS sequence"/>
</dbReference>
<protein>
    <recommendedName>
        <fullName evidence="4">Squalene cyclase C-terminal domain-containing protein</fullName>
    </recommendedName>
</protein>
<name>A0A966FY09_MICAE</name>
<comment type="pathway">
    <text evidence="1">Secondary metabolite biosynthesis; hopanoid biosynthesis.</text>
</comment>
<feature type="domain" description="Squalene cyclase C-terminal" evidence="4">
    <location>
        <begin position="417"/>
        <end position="646"/>
    </location>
</feature>
<gene>
    <name evidence="5" type="ORF">GPJ16_04465</name>
</gene>
<organism evidence="5 6">
    <name type="scientific">Microcystis aeruginosa G11-04</name>
    <dbReference type="NCBI Taxonomy" id="2685956"/>
    <lineage>
        <taxon>Bacteria</taxon>
        <taxon>Bacillati</taxon>
        <taxon>Cyanobacteriota</taxon>
        <taxon>Cyanophyceae</taxon>
        <taxon>Oscillatoriophycideae</taxon>
        <taxon>Chroococcales</taxon>
        <taxon>Microcystaceae</taxon>
        <taxon>Microcystis</taxon>
    </lineage>
</organism>
<dbReference type="EMBL" id="JAADAI010000039">
    <property type="protein sequence ID" value="NCS56235.1"/>
    <property type="molecule type" value="Genomic_DNA"/>
</dbReference>
<reference evidence="5" key="1">
    <citation type="journal article" date="2019" name="Mol. Ecol.">
        <title>Genome evolution and host-microbiome shifts correspond with intraspecific niche divergence within harmful algal bloom-forming Microcystis aeruginosa.</title>
        <authorList>
            <person name="Jackrel S.L."/>
            <person name="White J.D."/>
            <person name="Evans J.T."/>
            <person name="Buffin K."/>
            <person name="Hayden K."/>
            <person name="Sarnelle O."/>
            <person name="Denef V.J."/>
        </authorList>
    </citation>
    <scope>NUCLEOTIDE SEQUENCE</scope>
    <source>
        <strain evidence="5">G11-04</strain>
    </source>
</reference>
<evidence type="ECO:0000259" key="4">
    <source>
        <dbReference type="Pfam" id="PF13243"/>
    </source>
</evidence>
<dbReference type="PANTHER" id="PTHR11764">
    <property type="entry name" value="TERPENE CYCLASE/MUTASE FAMILY MEMBER"/>
    <property type="match status" value="1"/>
</dbReference>
<dbReference type="CDD" id="cd00385">
    <property type="entry name" value="Isoprenoid_Biosyn_C1"/>
    <property type="match status" value="1"/>
</dbReference>
<dbReference type="AlphaFoldDB" id="A0A966FY09"/>
<dbReference type="SUPFAM" id="SSF48576">
    <property type="entry name" value="Terpenoid synthases"/>
    <property type="match status" value="1"/>
</dbReference>
<dbReference type="GO" id="GO:0005811">
    <property type="term" value="C:lipid droplet"/>
    <property type="evidence" value="ECO:0007669"/>
    <property type="project" value="InterPro"/>
</dbReference>
<dbReference type="InterPro" id="IPR018333">
    <property type="entry name" value="Squalene_cyclase"/>
</dbReference>
<dbReference type="InterPro" id="IPR032696">
    <property type="entry name" value="SQ_cyclase_C"/>
</dbReference>
<proteinExistence type="inferred from homology"/>
<comment type="similarity">
    <text evidence="2">Belongs to the terpene cyclase/mutase family.</text>
</comment>
<sequence>MNYLETLRLKFQEEIEIITKEKYRLQALWTEKLLRNGLDNNPQIGIDQQAFFVYFFIKAFPTLQIDDIRILALAGQFFANSVVLCDEVIDRASSGINIASVLGMQARQFESYHLLYQIFPPNTIFWQRFRGYLSEYTQACLEENDFISGKRPWTEYSESIAIQSIKNKTGVAKTAIAGLVELAEDDTYLDSLGESISNFYVAGQMLDDLRDWKEDLQTGIPSLLLSRLIDESPHHYSQEELEELRKKLNHKIYYQGHANYVLELTLKYLDQAEVLKKELPELLWWNVTSKLRHKCQTLIEDIAGIVQKNLERAQKQPKFTLTLPPAASEWQELSWDGLNFIIKQWQLGFGEARHIMVFPQEQGFSSSQEYQYGDVFQRALIADALCDVDEQLGGLLQPLLKEEVNYLLNCQRTTGIGGWSYFPDLPELSPDADDLAQIMQVLLRLGHGAELVKFCETPLKFLLEDCAYPDGSFETWIIPKNQRTPEQENQAKWAKEAWGTGPDTDVIANLVYALWLYDSQRFSDQIKQGITYLESQQQADGSWLSSWYHGPYYGTYVCLRLLAATKPDSPAISRALNFVKTHQHPDGGWGLTEDSDSLSTALSLLGLAAVAKLEGGEENNNLATPALSFLQSCQQPDKAWENCQFICMELGRASGQVYQILSYGSRTITSTFVMKAANAWHQLSRQTIL</sequence>